<gene>
    <name evidence="4" type="ORF">E2L08_06215</name>
</gene>
<evidence type="ECO:0000259" key="3">
    <source>
        <dbReference type="Pfam" id="PF02470"/>
    </source>
</evidence>
<proteinExistence type="predicted"/>
<accession>A0A4R6AE88</accession>
<feature type="coiled-coil region" evidence="1">
    <location>
        <begin position="307"/>
        <end position="334"/>
    </location>
</feature>
<evidence type="ECO:0000313" key="4">
    <source>
        <dbReference type="EMBL" id="TDL81264.1"/>
    </source>
</evidence>
<dbReference type="InterPro" id="IPR003399">
    <property type="entry name" value="Mce/MlaD"/>
</dbReference>
<keyword evidence="1" id="KW-0175">Coiled coil</keyword>
<dbReference type="AlphaFoldDB" id="A0A4R6AE88"/>
<dbReference type="Proteomes" id="UP000295701">
    <property type="component" value="Unassembled WGS sequence"/>
</dbReference>
<name>A0A4R6AE88_9RHOB</name>
<organism evidence="4 5">
    <name type="scientific">Palleronia sediminis</name>
    <dbReference type="NCBI Taxonomy" id="2547833"/>
    <lineage>
        <taxon>Bacteria</taxon>
        <taxon>Pseudomonadati</taxon>
        <taxon>Pseudomonadota</taxon>
        <taxon>Alphaproteobacteria</taxon>
        <taxon>Rhodobacterales</taxon>
        <taxon>Roseobacteraceae</taxon>
        <taxon>Palleronia</taxon>
    </lineage>
</organism>
<protein>
    <submittedName>
        <fullName evidence="4">MCE family protein</fullName>
    </submittedName>
</protein>
<dbReference type="RefSeq" id="WP_133396207.1">
    <property type="nucleotide sequence ID" value="NZ_SNAA01000005.1"/>
</dbReference>
<reference evidence="4 5" key="1">
    <citation type="submission" date="2019-03" db="EMBL/GenBank/DDBJ databases">
        <title>Primorskyibacter sp. SS33 isolated from sediments.</title>
        <authorList>
            <person name="Xunke S."/>
        </authorList>
    </citation>
    <scope>NUCLEOTIDE SEQUENCE [LARGE SCALE GENOMIC DNA]</scope>
    <source>
        <strain evidence="4 5">SS33</strain>
    </source>
</reference>
<evidence type="ECO:0000256" key="2">
    <source>
        <dbReference type="SAM" id="Phobius"/>
    </source>
</evidence>
<evidence type="ECO:0000313" key="5">
    <source>
        <dbReference type="Proteomes" id="UP000295701"/>
    </source>
</evidence>
<dbReference type="PANTHER" id="PTHR36698:SF2">
    <property type="entry name" value="MCE_MLAD DOMAIN-CONTAINING PROTEIN"/>
    <property type="match status" value="1"/>
</dbReference>
<dbReference type="PANTHER" id="PTHR36698">
    <property type="entry name" value="BLL5892 PROTEIN"/>
    <property type="match status" value="1"/>
</dbReference>
<keyword evidence="5" id="KW-1185">Reference proteome</keyword>
<comment type="caution">
    <text evidence="4">The sequence shown here is derived from an EMBL/GenBank/DDBJ whole genome shotgun (WGS) entry which is preliminary data.</text>
</comment>
<sequence length="571" mass="59338">METRANFVLIGAFTLAGILGALGFMIWLANVQLDREYAYYGILFDDVSGLDSSGDVQFNGIDVGQVLELDIYDEDPSRIFVRIEVDAATPVREDTVAQLSSSGVTGVSYISLSNSRREAPPLTADEGEVPIIASRPSTLQQLVDTAPDLLAQATDLLAEFQRIAGPENQAYVTSILRNLDTASGGLDRALSDFSDITGTVADATTQIGGFADRLDEFGGAAQTTLSGADTALAAATRAFDAAETTLTGSRDAIDSAAAAFAQTEALMQDEVPAILAQIRETAAALDAAVADISGRTGSAIDGFGQTADLLNARLAQLEGTLSEAETAFAAVTEASDSFDLLVDGDGALLVSEARDVLADFQATLATVEGIVETDVPAVVADIRGAVARASEAVDRVADDVTSATGRLDPLAEDAQAALVSATALFDRAQGTLDGLDGALAAAETTLQSADRTFGAATDALSTDFAPLLGDLRAASDRVRDAAEGIAEDLPQVTADLQGLIARADGVVAQVQGVVGDAAPGIRSFTGSGLNELTGLSAEARTLVQSLEQLVRRIRQDPARFLLDDRVPEYRR</sequence>
<keyword evidence="2" id="KW-1133">Transmembrane helix</keyword>
<feature type="domain" description="Mce/MlaD" evidence="3">
    <location>
        <begin position="40"/>
        <end position="113"/>
    </location>
</feature>
<dbReference type="OrthoDB" id="9808689at2"/>
<dbReference type="Pfam" id="PF02470">
    <property type="entry name" value="MlaD"/>
    <property type="match status" value="1"/>
</dbReference>
<keyword evidence="2" id="KW-0812">Transmembrane</keyword>
<evidence type="ECO:0000256" key="1">
    <source>
        <dbReference type="SAM" id="Coils"/>
    </source>
</evidence>
<keyword evidence="2" id="KW-0472">Membrane</keyword>
<feature type="transmembrane region" description="Helical" evidence="2">
    <location>
        <begin position="7"/>
        <end position="29"/>
    </location>
</feature>
<dbReference type="EMBL" id="SNAA01000005">
    <property type="protein sequence ID" value="TDL81264.1"/>
    <property type="molecule type" value="Genomic_DNA"/>
</dbReference>